<keyword evidence="1 5" id="KW-0489">Methyltransferase</keyword>
<dbReference type="OrthoDB" id="9810297at2"/>
<organism evidence="7 8">
    <name type="scientific">Parolsenella catena</name>
    <dbReference type="NCBI Taxonomy" id="2003188"/>
    <lineage>
        <taxon>Bacteria</taxon>
        <taxon>Bacillati</taxon>
        <taxon>Actinomycetota</taxon>
        <taxon>Coriobacteriia</taxon>
        <taxon>Coriobacteriales</taxon>
        <taxon>Atopobiaceae</taxon>
        <taxon>Parolsenella</taxon>
    </lineage>
</organism>
<feature type="binding site" evidence="5">
    <location>
        <position position="324"/>
    </location>
    <ligand>
        <name>S-adenosyl-L-methionine</name>
        <dbReference type="ChEBI" id="CHEBI:59789"/>
    </ligand>
</feature>
<accession>A0A3G9JXV4</accession>
<evidence type="ECO:0000313" key="7">
    <source>
        <dbReference type="EMBL" id="BBH50331.1"/>
    </source>
</evidence>
<keyword evidence="2 5" id="KW-0808">Transferase</keyword>
<keyword evidence="8" id="KW-1185">Reference proteome</keyword>
<name>A0A3G9JXV4_9ACTN</name>
<evidence type="ECO:0000256" key="3">
    <source>
        <dbReference type="ARBA" id="ARBA00022691"/>
    </source>
</evidence>
<dbReference type="SUPFAM" id="SSF53335">
    <property type="entry name" value="S-adenosyl-L-methionine-dependent methyltransferases"/>
    <property type="match status" value="1"/>
</dbReference>
<dbReference type="InterPro" id="IPR023267">
    <property type="entry name" value="RCMT"/>
</dbReference>
<evidence type="ECO:0000256" key="2">
    <source>
        <dbReference type="ARBA" id="ARBA00022679"/>
    </source>
</evidence>
<dbReference type="PANTHER" id="PTHR22807">
    <property type="entry name" value="NOP2 YEAST -RELATED NOL1/NOP2/FMU SUN DOMAIN-CONTAINING"/>
    <property type="match status" value="1"/>
</dbReference>
<feature type="domain" description="SAM-dependent MTase RsmB/NOP-type" evidence="6">
    <location>
        <begin position="181"/>
        <end position="480"/>
    </location>
</feature>
<evidence type="ECO:0000256" key="5">
    <source>
        <dbReference type="PROSITE-ProRule" id="PRU01023"/>
    </source>
</evidence>
<feature type="binding site" evidence="5">
    <location>
        <position position="296"/>
    </location>
    <ligand>
        <name>S-adenosyl-L-methionine</name>
        <dbReference type="ChEBI" id="CHEBI:59789"/>
    </ligand>
</feature>
<proteinExistence type="inferred from homology"/>
<protein>
    <submittedName>
        <fullName evidence="7">16S rRNA methyltransferase</fullName>
    </submittedName>
</protein>
<dbReference type="Pfam" id="PF01029">
    <property type="entry name" value="NusB"/>
    <property type="match status" value="1"/>
</dbReference>
<dbReference type="SUPFAM" id="SSF48013">
    <property type="entry name" value="NusB-like"/>
    <property type="match status" value="1"/>
</dbReference>
<evidence type="ECO:0000313" key="8">
    <source>
        <dbReference type="Proteomes" id="UP000273154"/>
    </source>
</evidence>
<keyword evidence="3 5" id="KW-0949">S-adenosyl-L-methionine</keyword>
<dbReference type="GO" id="GO:0008173">
    <property type="term" value="F:RNA methyltransferase activity"/>
    <property type="evidence" value="ECO:0007669"/>
    <property type="project" value="InterPro"/>
</dbReference>
<dbReference type="InterPro" id="IPR035926">
    <property type="entry name" value="NusB-like_sf"/>
</dbReference>
<feature type="binding site" evidence="5">
    <location>
        <position position="348"/>
    </location>
    <ligand>
        <name>S-adenosyl-L-methionine</name>
        <dbReference type="ChEBI" id="CHEBI:59789"/>
    </ligand>
</feature>
<evidence type="ECO:0000256" key="1">
    <source>
        <dbReference type="ARBA" id="ARBA00022603"/>
    </source>
</evidence>
<reference evidence="8" key="1">
    <citation type="submission" date="2018-11" db="EMBL/GenBank/DDBJ databases">
        <title>Comparative genomics of Parolsenella catena and Libanicoccus massiliensis: Reclassification of Libanicoccus massiliensis as Parolsenella massiliensis comb. nov.</title>
        <authorList>
            <person name="Sakamoto M."/>
            <person name="Ikeyama N."/>
            <person name="Murakami T."/>
            <person name="Mori H."/>
            <person name="Yuki M."/>
            <person name="Ohkuma M."/>
        </authorList>
    </citation>
    <scope>NUCLEOTIDE SEQUENCE [LARGE SCALE GENOMIC DNA]</scope>
    <source>
        <strain evidence="8">JCM 31932</strain>
    </source>
</reference>
<dbReference type="AlphaFoldDB" id="A0A3G9JXV4"/>
<dbReference type="InterPro" id="IPR049560">
    <property type="entry name" value="MeTrfase_RsmB-F_NOP2_cat"/>
</dbReference>
<keyword evidence="4 5" id="KW-0694">RNA-binding</keyword>
<dbReference type="GO" id="GO:0003723">
    <property type="term" value="F:RNA binding"/>
    <property type="evidence" value="ECO:0007669"/>
    <property type="project" value="UniProtKB-UniRule"/>
</dbReference>
<dbReference type="GO" id="GO:0001510">
    <property type="term" value="P:RNA methylation"/>
    <property type="evidence" value="ECO:0007669"/>
    <property type="project" value="InterPro"/>
</dbReference>
<dbReference type="InterPro" id="IPR006027">
    <property type="entry name" value="NusB_RsmB_TIM44"/>
</dbReference>
<evidence type="ECO:0000256" key="4">
    <source>
        <dbReference type="ARBA" id="ARBA00022884"/>
    </source>
</evidence>
<dbReference type="GO" id="GO:0006355">
    <property type="term" value="P:regulation of DNA-templated transcription"/>
    <property type="evidence" value="ECO:0007669"/>
    <property type="project" value="InterPro"/>
</dbReference>
<feature type="active site" description="Nucleophile" evidence="5">
    <location>
        <position position="405"/>
    </location>
</feature>
<comment type="similarity">
    <text evidence="5">Belongs to the class I-like SAM-binding methyltransferase superfamily. RsmB/NOP family.</text>
</comment>
<evidence type="ECO:0000259" key="6">
    <source>
        <dbReference type="PROSITE" id="PS51686"/>
    </source>
</evidence>
<dbReference type="GeneID" id="88849053"/>
<dbReference type="Gene3D" id="1.10.940.10">
    <property type="entry name" value="NusB-like"/>
    <property type="match status" value="1"/>
</dbReference>
<dbReference type="PROSITE" id="PS51686">
    <property type="entry name" value="SAM_MT_RSMB_NOP"/>
    <property type="match status" value="1"/>
</dbReference>
<sequence>MAVASPARTTALRILGAQRRRNARARDLMRGAREMDMLGHKARSLATRLVLGVNVASGELDRRIDSFVTHASALQPRVRDALRLAAFEVLYLETPRQVAVSQGVELVRSVQPRAARMANAVLRRIADCRGEVDDAGEAVRIAASGEVRGITSAQLSMTSGYPGWLASRLLDELGECRAAAMCSCALDPAPVYVARGTAAGSATEVLSRLEGIDAEPSPTGLPGSWRLVSGARLASSGLVSSCDVAVADLSAQVVCRIAAPASGRVLEVGQGRGTKSLLLARAMDELGCEPAVAGCELVASKVRQSRDRMKRAGLSGQVSCVEFDGTRLADVSALPGELAGSFESVLVDAPCSGTGTMRRHPEIAWALDEGSLAGAPDSLSSLQSSLLAAASSRVAVGGCLVYATCSVLSCENAEVVDAFLASDAGSGFELASVMDAPGIAALPVEARSRVSAWVDERGMFRSVPTPGGPDGHFCARLVRTR</sequence>
<dbReference type="Gene3D" id="3.40.50.150">
    <property type="entry name" value="Vaccinia Virus protein VP39"/>
    <property type="match status" value="1"/>
</dbReference>
<dbReference type="EMBL" id="AP019367">
    <property type="protein sequence ID" value="BBH50331.1"/>
    <property type="molecule type" value="Genomic_DNA"/>
</dbReference>
<dbReference type="InterPro" id="IPR001678">
    <property type="entry name" value="MeTrfase_RsmB-F_NOP2_dom"/>
</dbReference>
<dbReference type="InterPro" id="IPR029063">
    <property type="entry name" value="SAM-dependent_MTases_sf"/>
</dbReference>
<dbReference type="PANTHER" id="PTHR22807:SF53">
    <property type="entry name" value="RIBOSOMAL RNA SMALL SUBUNIT METHYLTRANSFERASE B-RELATED"/>
    <property type="match status" value="1"/>
</dbReference>
<dbReference type="KEGG" id="pcat:Pcatena_09180"/>
<dbReference type="Proteomes" id="UP000273154">
    <property type="component" value="Chromosome"/>
</dbReference>
<gene>
    <name evidence="7" type="primary">sun</name>
    <name evidence="7" type="ORF">Pcatena_09180</name>
</gene>
<comment type="caution">
    <text evidence="5">Lacks conserved residue(s) required for the propagation of feature annotation.</text>
</comment>
<dbReference type="RefSeq" id="WP_126422071.1">
    <property type="nucleotide sequence ID" value="NZ_AP019367.1"/>
</dbReference>
<dbReference type="Pfam" id="PF01189">
    <property type="entry name" value="Methyltr_RsmB-F"/>
    <property type="match status" value="1"/>
</dbReference>